<dbReference type="Proteomes" id="UP000276133">
    <property type="component" value="Unassembled WGS sequence"/>
</dbReference>
<dbReference type="AlphaFoldDB" id="A0A3M7S0G4"/>
<sequence length="222" mass="24987">MSSMSKCSLLTSLSYPSSSESVSESSDSPLREFFIINSLGRQRPGAGITSIQQVRLIVPDHQRCVIAAHRQQLGVIQRPSHIGHMRTMPIVLLEFGKFSIARKLEQLDKPKIIASGKYSTISGQTSGVYVCDIGVRRPNALTLRTQHTSERVPFNFVHILLSYIDSLSPGRLIIQYFLGSRIQHHQLSLHIPFHMRYVARCAFAYAHPFLGLHIVDVHKIFV</sequence>
<evidence type="ECO:0000313" key="2">
    <source>
        <dbReference type="Proteomes" id="UP000276133"/>
    </source>
</evidence>
<organism evidence="1 2">
    <name type="scientific">Brachionus plicatilis</name>
    <name type="common">Marine rotifer</name>
    <name type="synonym">Brachionus muelleri</name>
    <dbReference type="NCBI Taxonomy" id="10195"/>
    <lineage>
        <taxon>Eukaryota</taxon>
        <taxon>Metazoa</taxon>
        <taxon>Spiralia</taxon>
        <taxon>Gnathifera</taxon>
        <taxon>Rotifera</taxon>
        <taxon>Eurotatoria</taxon>
        <taxon>Monogononta</taxon>
        <taxon>Pseudotrocha</taxon>
        <taxon>Ploima</taxon>
        <taxon>Brachionidae</taxon>
        <taxon>Brachionus</taxon>
    </lineage>
</organism>
<comment type="caution">
    <text evidence="1">The sequence shown here is derived from an EMBL/GenBank/DDBJ whole genome shotgun (WGS) entry which is preliminary data.</text>
</comment>
<reference evidence="1 2" key="1">
    <citation type="journal article" date="2018" name="Sci. Rep.">
        <title>Genomic signatures of local adaptation to the degree of environmental predictability in rotifers.</title>
        <authorList>
            <person name="Franch-Gras L."/>
            <person name="Hahn C."/>
            <person name="Garcia-Roger E.M."/>
            <person name="Carmona M.J."/>
            <person name="Serra M."/>
            <person name="Gomez A."/>
        </authorList>
    </citation>
    <scope>NUCLEOTIDE SEQUENCE [LARGE SCALE GENOMIC DNA]</scope>
    <source>
        <strain evidence="1">HYR1</strain>
    </source>
</reference>
<gene>
    <name evidence="1" type="ORF">BpHYR1_040828</name>
</gene>
<proteinExistence type="predicted"/>
<name>A0A3M7S0G4_BRAPC</name>
<dbReference type="EMBL" id="REGN01002285">
    <property type="protein sequence ID" value="RNA29067.1"/>
    <property type="molecule type" value="Genomic_DNA"/>
</dbReference>
<evidence type="ECO:0000313" key="1">
    <source>
        <dbReference type="EMBL" id="RNA29067.1"/>
    </source>
</evidence>
<accession>A0A3M7S0G4</accession>
<keyword evidence="2" id="KW-1185">Reference proteome</keyword>
<protein>
    <submittedName>
        <fullName evidence="1">Uncharacterized protein</fullName>
    </submittedName>
</protein>